<dbReference type="EMBL" id="CAJOBB010000161">
    <property type="protein sequence ID" value="CAF3591169.1"/>
    <property type="molecule type" value="Genomic_DNA"/>
</dbReference>
<dbReference type="Proteomes" id="UP000663868">
    <property type="component" value="Unassembled WGS sequence"/>
</dbReference>
<protein>
    <recommendedName>
        <fullName evidence="1">N-acetyltransferase domain-containing protein</fullName>
    </recommendedName>
</protein>
<sequence>MSVIYRPVEEHEQQQAIDLWCIVFKHHSPGYFERYFNKEAAPHCQVGVTLGAWINEKLVSAVHIRRLNIRSRDDNTEYLCGAISNVATFEEHRKHGYSRNLLQMAITKMEQSNEFDISTLTTGVPTHYSALGWESISLPSPISIHWNHFSSSCDSNQWNSVNNISSSNYQLLLDIHSNKPRTYQYNRSPVNVFQYWTGWTWKRDNAIMYSLQDAQQGYVVITHPDNVDNIYVSEWRALNVDAERKLLKAAANEIHRRHSQIKIIRFHTAPQYMSLEELEQWAGAVTVSKNDRTMIRNIRLSHEILEKIKAAYLSGHATFWQGDYF</sequence>
<dbReference type="GO" id="GO:0034069">
    <property type="term" value="F:aminoglycoside N-acetyltransferase activity"/>
    <property type="evidence" value="ECO:0007669"/>
    <property type="project" value="TreeGrafter"/>
</dbReference>
<evidence type="ECO:0000313" key="3">
    <source>
        <dbReference type="EMBL" id="CAF3591169.1"/>
    </source>
</evidence>
<reference evidence="2" key="1">
    <citation type="submission" date="2021-02" db="EMBL/GenBank/DDBJ databases">
        <authorList>
            <person name="Nowell W R."/>
        </authorList>
    </citation>
    <scope>NUCLEOTIDE SEQUENCE</scope>
</reference>
<dbReference type="InterPro" id="IPR000182">
    <property type="entry name" value="GNAT_dom"/>
</dbReference>
<dbReference type="InterPro" id="IPR051554">
    <property type="entry name" value="Acetyltransferase_Eis"/>
</dbReference>
<organism evidence="2 4">
    <name type="scientific">Adineta steineri</name>
    <dbReference type="NCBI Taxonomy" id="433720"/>
    <lineage>
        <taxon>Eukaryota</taxon>
        <taxon>Metazoa</taxon>
        <taxon>Spiralia</taxon>
        <taxon>Gnathifera</taxon>
        <taxon>Rotifera</taxon>
        <taxon>Eurotatoria</taxon>
        <taxon>Bdelloidea</taxon>
        <taxon>Adinetida</taxon>
        <taxon>Adinetidae</taxon>
        <taxon>Adineta</taxon>
    </lineage>
</organism>
<dbReference type="PROSITE" id="PS51186">
    <property type="entry name" value="GNAT"/>
    <property type="match status" value="1"/>
</dbReference>
<dbReference type="GO" id="GO:0030649">
    <property type="term" value="P:aminoglycoside antibiotic catabolic process"/>
    <property type="evidence" value="ECO:0007669"/>
    <property type="project" value="TreeGrafter"/>
</dbReference>
<dbReference type="Gene3D" id="3.40.630.30">
    <property type="match status" value="1"/>
</dbReference>
<evidence type="ECO:0000313" key="4">
    <source>
        <dbReference type="Proteomes" id="UP000663860"/>
    </source>
</evidence>
<comment type="caution">
    <text evidence="2">The sequence shown here is derived from an EMBL/GenBank/DDBJ whole genome shotgun (WGS) entry which is preliminary data.</text>
</comment>
<evidence type="ECO:0000259" key="1">
    <source>
        <dbReference type="PROSITE" id="PS51186"/>
    </source>
</evidence>
<name>A0A814B590_9BILA</name>
<gene>
    <name evidence="2" type="ORF">IZO911_LOCUS13419</name>
    <name evidence="3" type="ORF">KXQ929_LOCUS4631</name>
</gene>
<feature type="domain" description="N-acetyltransferase" evidence="1">
    <location>
        <begin position="3"/>
        <end position="156"/>
    </location>
</feature>
<dbReference type="Pfam" id="PF13527">
    <property type="entry name" value="Acetyltransf_9"/>
    <property type="match status" value="1"/>
</dbReference>
<dbReference type="SUPFAM" id="SSF55729">
    <property type="entry name" value="Acyl-CoA N-acyltransferases (Nat)"/>
    <property type="match status" value="1"/>
</dbReference>
<dbReference type="AlphaFoldDB" id="A0A814B590"/>
<dbReference type="PANTHER" id="PTHR37817">
    <property type="entry name" value="N-ACETYLTRANSFERASE EIS"/>
    <property type="match status" value="1"/>
</dbReference>
<accession>A0A814B590</accession>
<dbReference type="PANTHER" id="PTHR37817:SF1">
    <property type="entry name" value="N-ACETYLTRANSFERASE EIS"/>
    <property type="match status" value="1"/>
</dbReference>
<proteinExistence type="predicted"/>
<dbReference type="InterPro" id="IPR016181">
    <property type="entry name" value="Acyl_CoA_acyltransferase"/>
</dbReference>
<evidence type="ECO:0000313" key="2">
    <source>
        <dbReference type="EMBL" id="CAF0922949.1"/>
    </source>
</evidence>
<dbReference type="Proteomes" id="UP000663860">
    <property type="component" value="Unassembled WGS sequence"/>
</dbReference>
<dbReference type="EMBL" id="CAJNOE010000107">
    <property type="protein sequence ID" value="CAF0922949.1"/>
    <property type="molecule type" value="Genomic_DNA"/>
</dbReference>